<dbReference type="Pfam" id="PF01569">
    <property type="entry name" value="PAP2"/>
    <property type="match status" value="1"/>
</dbReference>
<dbReference type="Proteomes" id="UP000321580">
    <property type="component" value="Unassembled WGS sequence"/>
</dbReference>
<keyword evidence="1" id="KW-1133">Transmembrane helix</keyword>
<reference evidence="3 4" key="1">
    <citation type="submission" date="2019-08" db="EMBL/GenBank/DDBJ databases">
        <title>Genome of Phaeodactylibacter luteus.</title>
        <authorList>
            <person name="Bowman J.P."/>
        </authorList>
    </citation>
    <scope>NUCLEOTIDE SEQUENCE [LARGE SCALE GENOMIC DNA]</scope>
    <source>
        <strain evidence="3 4">KCTC 42180</strain>
    </source>
</reference>
<dbReference type="PANTHER" id="PTHR14969">
    <property type="entry name" value="SPHINGOSINE-1-PHOSPHATE PHOSPHOHYDROLASE"/>
    <property type="match status" value="1"/>
</dbReference>
<dbReference type="RefSeq" id="WP_147165651.1">
    <property type="nucleotide sequence ID" value="NZ_VOOR01000002.1"/>
</dbReference>
<feature type="transmembrane region" description="Helical" evidence="1">
    <location>
        <begin position="162"/>
        <end position="180"/>
    </location>
</feature>
<dbReference type="SUPFAM" id="SSF48317">
    <property type="entry name" value="Acid phosphatase/Vanadium-dependent haloperoxidase"/>
    <property type="match status" value="1"/>
</dbReference>
<evidence type="ECO:0000259" key="2">
    <source>
        <dbReference type="SMART" id="SM00014"/>
    </source>
</evidence>
<comment type="caution">
    <text evidence="3">The sequence shown here is derived from an EMBL/GenBank/DDBJ whole genome shotgun (WGS) entry which is preliminary data.</text>
</comment>
<feature type="transmembrane region" description="Helical" evidence="1">
    <location>
        <begin position="58"/>
        <end position="78"/>
    </location>
</feature>
<evidence type="ECO:0000313" key="4">
    <source>
        <dbReference type="Proteomes" id="UP000321580"/>
    </source>
</evidence>
<dbReference type="Gene3D" id="1.20.144.10">
    <property type="entry name" value="Phosphatidic acid phosphatase type 2/haloperoxidase"/>
    <property type="match status" value="1"/>
</dbReference>
<dbReference type="AlphaFoldDB" id="A0A5C6S514"/>
<feature type="transmembrane region" description="Helical" evidence="1">
    <location>
        <begin position="115"/>
        <end position="133"/>
    </location>
</feature>
<keyword evidence="1" id="KW-0812">Transmembrane</keyword>
<proteinExistence type="predicted"/>
<sequence length="196" mass="21694">MLEQMLALDHQLFYLINSGSANALFDAVMPWWRDKTTWIPLYLLIAGASLYYFRWRGLYFILAVALTVGVADTVSSKIMKPTFERVRPCNDTALEVPVIQRGGCGGGYSFTSSHATNHLAIAVFMALTLGAVFKWVRIPLIFWALSIAYGQVYVGVHFPGDVIAGGAIGTGIGIILGYIYQRQPILQLKKREDGMV</sequence>
<dbReference type="SMART" id="SM00014">
    <property type="entry name" value="acidPPc"/>
    <property type="match status" value="1"/>
</dbReference>
<evidence type="ECO:0000313" key="3">
    <source>
        <dbReference type="EMBL" id="TXB69519.1"/>
    </source>
</evidence>
<name>A0A5C6S514_9BACT</name>
<dbReference type="OrthoDB" id="9789113at2"/>
<gene>
    <name evidence="3" type="ORF">FRY97_01535</name>
</gene>
<dbReference type="EMBL" id="VOOR01000002">
    <property type="protein sequence ID" value="TXB69519.1"/>
    <property type="molecule type" value="Genomic_DNA"/>
</dbReference>
<evidence type="ECO:0000256" key="1">
    <source>
        <dbReference type="SAM" id="Phobius"/>
    </source>
</evidence>
<keyword evidence="4" id="KW-1185">Reference proteome</keyword>
<feature type="domain" description="Phosphatidic acid phosphatase type 2/haloperoxidase" evidence="2">
    <location>
        <begin position="60"/>
        <end position="177"/>
    </location>
</feature>
<accession>A0A5C6S514</accession>
<feature type="transmembrane region" description="Helical" evidence="1">
    <location>
        <begin position="38"/>
        <end position="53"/>
    </location>
</feature>
<dbReference type="PANTHER" id="PTHR14969:SF13">
    <property type="entry name" value="AT30094P"/>
    <property type="match status" value="1"/>
</dbReference>
<dbReference type="InterPro" id="IPR000326">
    <property type="entry name" value="PAP2/HPO"/>
</dbReference>
<feature type="transmembrane region" description="Helical" evidence="1">
    <location>
        <begin position="140"/>
        <end position="156"/>
    </location>
</feature>
<protein>
    <submittedName>
        <fullName evidence="3">Phosphatase PAP2 family protein</fullName>
    </submittedName>
</protein>
<organism evidence="3 4">
    <name type="scientific">Phaeodactylibacter luteus</name>
    <dbReference type="NCBI Taxonomy" id="1564516"/>
    <lineage>
        <taxon>Bacteria</taxon>
        <taxon>Pseudomonadati</taxon>
        <taxon>Bacteroidota</taxon>
        <taxon>Saprospiria</taxon>
        <taxon>Saprospirales</taxon>
        <taxon>Haliscomenobacteraceae</taxon>
        <taxon>Phaeodactylibacter</taxon>
    </lineage>
</organism>
<dbReference type="InterPro" id="IPR036938">
    <property type="entry name" value="PAP2/HPO_sf"/>
</dbReference>
<keyword evidence="1" id="KW-0472">Membrane</keyword>